<evidence type="ECO:0000313" key="1">
    <source>
        <dbReference type="EMBL" id="TFW28277.1"/>
    </source>
</evidence>
<name>A0A4Y9SS07_9BURK</name>
<dbReference type="EMBL" id="SPUM01000140">
    <property type="protein sequence ID" value="TFW28277.1"/>
    <property type="molecule type" value="Genomic_DNA"/>
</dbReference>
<evidence type="ECO:0008006" key="3">
    <source>
        <dbReference type="Google" id="ProtNLM"/>
    </source>
</evidence>
<dbReference type="RefSeq" id="WP_135191761.1">
    <property type="nucleotide sequence ID" value="NZ_SPUM01000140.1"/>
</dbReference>
<dbReference type="Gene3D" id="3.90.1720.10">
    <property type="entry name" value="endopeptidase domain like (from Nostoc punctiforme)"/>
    <property type="match status" value="1"/>
</dbReference>
<evidence type="ECO:0000313" key="2">
    <source>
        <dbReference type="Proteomes" id="UP000297258"/>
    </source>
</evidence>
<organism evidence="1 2">
    <name type="scientific">Massilia horti</name>
    <dbReference type="NCBI Taxonomy" id="2562153"/>
    <lineage>
        <taxon>Bacteria</taxon>
        <taxon>Pseudomonadati</taxon>
        <taxon>Pseudomonadota</taxon>
        <taxon>Betaproteobacteria</taxon>
        <taxon>Burkholderiales</taxon>
        <taxon>Oxalobacteraceae</taxon>
        <taxon>Telluria group</taxon>
        <taxon>Massilia</taxon>
    </lineage>
</organism>
<gene>
    <name evidence="1" type="ORF">E4O92_21750</name>
</gene>
<accession>A0A4Y9SS07</accession>
<dbReference type="Proteomes" id="UP000297258">
    <property type="component" value="Unassembled WGS sequence"/>
</dbReference>
<keyword evidence="2" id="KW-1185">Reference proteome</keyword>
<sequence>MAAVDVNKFATHLRTHAFRHSGRICAKKVREALEAAGGDTTGHLGDAKTWGTTLLRMGFRELPVEDPDRYKPLKGDVVVIQPYEGGNPSGHIAAFDGKNWISDFIQRDFWSGEGYRKKKPPYVFYRP</sequence>
<reference evidence="1 2" key="1">
    <citation type="submission" date="2019-03" db="EMBL/GenBank/DDBJ databases">
        <title>Draft genome of Massilia hortus sp. nov., a novel bacterial species of the Oxalobacteraceae family.</title>
        <authorList>
            <person name="Peta V."/>
            <person name="Raths R."/>
            <person name="Bucking H."/>
        </authorList>
    </citation>
    <scope>NUCLEOTIDE SEQUENCE [LARGE SCALE GENOMIC DNA]</scope>
    <source>
        <strain evidence="1 2">ONC3</strain>
    </source>
</reference>
<dbReference type="AlphaFoldDB" id="A0A4Y9SS07"/>
<proteinExistence type="predicted"/>
<comment type="caution">
    <text evidence="1">The sequence shown here is derived from an EMBL/GenBank/DDBJ whole genome shotgun (WGS) entry which is preliminary data.</text>
</comment>
<protein>
    <recommendedName>
        <fullName evidence="3">CHAP domain-containing protein</fullName>
    </recommendedName>
</protein>
<dbReference type="OrthoDB" id="5522511at2"/>